<dbReference type="PANTHER" id="PTHR46211">
    <property type="entry name" value="GLYCEROPHOSPHORYL DIESTER PHOSPHODIESTERASE"/>
    <property type="match status" value="1"/>
</dbReference>
<dbReference type="EMBL" id="DSRU01000361">
    <property type="protein sequence ID" value="HFN01017.1"/>
    <property type="molecule type" value="Genomic_DNA"/>
</dbReference>
<dbReference type="PANTHER" id="PTHR46211:SF14">
    <property type="entry name" value="GLYCEROPHOSPHODIESTER PHOSPHODIESTERASE"/>
    <property type="match status" value="1"/>
</dbReference>
<dbReference type="InterPro" id="IPR017946">
    <property type="entry name" value="PLC-like_Pdiesterase_TIM-brl"/>
</dbReference>
<dbReference type="SUPFAM" id="SSF51695">
    <property type="entry name" value="PLC-like phosphodiesterases"/>
    <property type="match status" value="1"/>
</dbReference>
<dbReference type="PROSITE" id="PS51704">
    <property type="entry name" value="GP_PDE"/>
    <property type="match status" value="1"/>
</dbReference>
<feature type="domain" description="GP-PDE" evidence="1">
    <location>
        <begin position="10"/>
        <end position="304"/>
    </location>
</feature>
<accession>A0A7C3PLP1</accession>
<dbReference type="Gene3D" id="3.20.20.190">
    <property type="entry name" value="Phosphatidylinositol (PI) phosphodiesterase"/>
    <property type="match status" value="1"/>
</dbReference>
<dbReference type="InterPro" id="IPR030395">
    <property type="entry name" value="GP_PDE_dom"/>
</dbReference>
<dbReference type="AlphaFoldDB" id="A0A7C3PLP1"/>
<evidence type="ECO:0000259" key="1">
    <source>
        <dbReference type="PROSITE" id="PS51704"/>
    </source>
</evidence>
<reference evidence="2" key="1">
    <citation type="journal article" date="2020" name="mSystems">
        <title>Genome- and Community-Level Interaction Insights into Carbon Utilization and Element Cycling Functions of Hydrothermarchaeota in Hydrothermal Sediment.</title>
        <authorList>
            <person name="Zhou Z."/>
            <person name="Liu Y."/>
            <person name="Xu W."/>
            <person name="Pan J."/>
            <person name="Luo Z.H."/>
            <person name="Li M."/>
        </authorList>
    </citation>
    <scope>NUCLEOTIDE SEQUENCE [LARGE SCALE GENOMIC DNA]</scope>
    <source>
        <strain evidence="2">SpSt-418</strain>
    </source>
</reference>
<sequence length="308" mass="34539">MMKQVGKNPFDVQGHRGARGLYPEHSLVGFEAAIALGVTSLELDIGMSADGVLVVWHDPFISPELCLCANGKSITDIPRLWLRDLPLAKIQSYDCGSLNPDVKRFPQQKKCPGSHIPTLQEVVDLAEPLNPQIRYTLDIKVNPLHPAQTFEPELLTEKVVDFVQQNSLEDRTTIQSFDWQVLEQVKTVCPEIQTGAVILHSATMSTLMPDCLPSPFLAGWDFREFAGNIAALLQMTQFVDVYSPNFETLLPESDYFLQPCWVFQEMGLQVIPWTVNTTADMERLIGLGVDGLITDFPDRALHLLKQRH</sequence>
<comment type="caution">
    <text evidence="2">The sequence shown here is derived from an EMBL/GenBank/DDBJ whole genome shotgun (WGS) entry which is preliminary data.</text>
</comment>
<proteinExistence type="predicted"/>
<organism evidence="2">
    <name type="scientific">Oscillatoriales cyanobacterium SpSt-418</name>
    <dbReference type="NCBI Taxonomy" id="2282169"/>
    <lineage>
        <taxon>Bacteria</taxon>
        <taxon>Bacillati</taxon>
        <taxon>Cyanobacteriota</taxon>
        <taxon>Cyanophyceae</taxon>
        <taxon>Oscillatoriophycideae</taxon>
        <taxon>Oscillatoriales</taxon>
    </lineage>
</organism>
<evidence type="ECO:0000313" key="2">
    <source>
        <dbReference type="EMBL" id="HFN01017.1"/>
    </source>
</evidence>
<dbReference type="GO" id="GO:0006629">
    <property type="term" value="P:lipid metabolic process"/>
    <property type="evidence" value="ECO:0007669"/>
    <property type="project" value="InterPro"/>
</dbReference>
<gene>
    <name evidence="2" type="ORF">ENR64_25330</name>
</gene>
<name>A0A7C3PLP1_9CYAN</name>
<protein>
    <submittedName>
        <fullName evidence="2">Glycerophosphodiester phosphodiesterase</fullName>
    </submittedName>
</protein>
<dbReference type="GO" id="GO:0008081">
    <property type="term" value="F:phosphoric diester hydrolase activity"/>
    <property type="evidence" value="ECO:0007669"/>
    <property type="project" value="InterPro"/>
</dbReference>
<dbReference type="Pfam" id="PF03009">
    <property type="entry name" value="GDPD"/>
    <property type="match status" value="1"/>
</dbReference>